<keyword evidence="11 16" id="KW-0067">ATP-binding</keyword>
<evidence type="ECO:0000313" key="17">
    <source>
        <dbReference type="EMBL" id="AKL97536.1"/>
    </source>
</evidence>
<comment type="catalytic activity">
    <reaction evidence="1 16">
        <text>(R)-pantothenate + ATP = (R)-4'-phosphopantothenate + ADP + H(+)</text>
        <dbReference type="Rhea" id="RHEA:16373"/>
        <dbReference type="ChEBI" id="CHEBI:10986"/>
        <dbReference type="ChEBI" id="CHEBI:15378"/>
        <dbReference type="ChEBI" id="CHEBI:29032"/>
        <dbReference type="ChEBI" id="CHEBI:30616"/>
        <dbReference type="ChEBI" id="CHEBI:456216"/>
        <dbReference type="EC" id="2.7.1.33"/>
    </reaction>
</comment>
<evidence type="ECO:0000313" key="18">
    <source>
        <dbReference type="Proteomes" id="UP000035337"/>
    </source>
</evidence>
<evidence type="ECO:0000256" key="12">
    <source>
        <dbReference type="ARBA" id="ARBA00022958"/>
    </source>
</evidence>
<evidence type="ECO:0000256" key="2">
    <source>
        <dbReference type="ARBA" id="ARBA00001958"/>
    </source>
</evidence>
<keyword evidence="12 16" id="KW-0630">Potassium</keyword>
<dbReference type="Proteomes" id="UP000035337">
    <property type="component" value="Chromosome"/>
</dbReference>
<dbReference type="AlphaFoldDB" id="A0A0G3WFY9"/>
<dbReference type="GO" id="GO:0046872">
    <property type="term" value="F:metal ion binding"/>
    <property type="evidence" value="ECO:0007669"/>
    <property type="project" value="UniProtKB-KW"/>
</dbReference>
<dbReference type="NCBIfam" id="NF009848">
    <property type="entry name" value="PRK13318.1-6"/>
    <property type="match status" value="1"/>
</dbReference>
<protein>
    <recommendedName>
        <fullName evidence="15 16">Type III pantothenate kinase</fullName>
        <ecNumber evidence="6 16">2.7.1.33</ecNumber>
    </recommendedName>
    <alternativeName>
        <fullName evidence="16">PanK-III</fullName>
    </alternativeName>
    <alternativeName>
        <fullName evidence="16">Pantothenic acid kinase</fullName>
    </alternativeName>
</protein>
<comment type="cofactor">
    <cofactor evidence="2">
        <name>K(+)</name>
        <dbReference type="ChEBI" id="CHEBI:29103"/>
    </cofactor>
</comment>
<keyword evidence="18" id="KW-1185">Reference proteome</keyword>
<keyword evidence="10 16" id="KW-0418">Kinase</keyword>
<evidence type="ECO:0000256" key="7">
    <source>
        <dbReference type="ARBA" id="ARBA00022490"/>
    </source>
</evidence>
<evidence type="ECO:0000256" key="8">
    <source>
        <dbReference type="ARBA" id="ARBA00022679"/>
    </source>
</evidence>
<proteinExistence type="inferred from homology"/>
<evidence type="ECO:0000256" key="6">
    <source>
        <dbReference type="ARBA" id="ARBA00012102"/>
    </source>
</evidence>
<comment type="caution">
    <text evidence="16">Lacks conserved residue(s) required for the propagation of feature annotation.</text>
</comment>
<dbReference type="GO" id="GO:0005524">
    <property type="term" value="F:ATP binding"/>
    <property type="evidence" value="ECO:0007669"/>
    <property type="project" value="UniProtKB-UniRule"/>
</dbReference>
<evidence type="ECO:0000256" key="9">
    <source>
        <dbReference type="ARBA" id="ARBA00022741"/>
    </source>
</evidence>
<comment type="cofactor">
    <cofactor evidence="16">
        <name>NH4(+)</name>
        <dbReference type="ChEBI" id="CHEBI:28938"/>
    </cofactor>
    <cofactor evidence="16">
        <name>K(+)</name>
        <dbReference type="ChEBI" id="CHEBI:29103"/>
    </cofactor>
    <text evidence="16">A monovalent cation. Ammonium or potassium.</text>
</comment>
<keyword evidence="9 16" id="KW-0547">Nucleotide-binding</keyword>
<dbReference type="InterPro" id="IPR004619">
    <property type="entry name" value="Type_III_PanK"/>
</dbReference>
<dbReference type="InterPro" id="IPR043129">
    <property type="entry name" value="ATPase_NBD"/>
</dbReference>
<evidence type="ECO:0000256" key="13">
    <source>
        <dbReference type="ARBA" id="ARBA00022993"/>
    </source>
</evidence>
<evidence type="ECO:0000256" key="16">
    <source>
        <dbReference type="HAMAP-Rule" id="MF_01274"/>
    </source>
</evidence>
<evidence type="ECO:0000256" key="4">
    <source>
        <dbReference type="ARBA" id="ARBA00005225"/>
    </source>
</evidence>
<dbReference type="EMBL" id="CP009498">
    <property type="protein sequence ID" value="AKL97536.1"/>
    <property type="molecule type" value="Genomic_DNA"/>
</dbReference>
<keyword evidence="16" id="KW-0479">Metal-binding</keyword>
<dbReference type="UniPathway" id="UPA00241">
    <property type="reaction ID" value="UER00352"/>
</dbReference>
<evidence type="ECO:0000256" key="1">
    <source>
        <dbReference type="ARBA" id="ARBA00001206"/>
    </source>
</evidence>
<dbReference type="HAMAP" id="MF_01274">
    <property type="entry name" value="Pantothen_kinase_3"/>
    <property type="match status" value="1"/>
</dbReference>
<dbReference type="EC" id="2.7.1.33" evidence="6 16"/>
<organism evidence="17 18">
    <name type="scientific">Endomicrobium proavitum</name>
    <dbReference type="NCBI Taxonomy" id="1408281"/>
    <lineage>
        <taxon>Bacteria</taxon>
        <taxon>Pseudomonadati</taxon>
        <taxon>Elusimicrobiota</taxon>
        <taxon>Endomicrobiia</taxon>
        <taxon>Endomicrobiales</taxon>
        <taxon>Endomicrobiaceae</taxon>
        <taxon>Endomicrobium</taxon>
    </lineage>
</organism>
<dbReference type="SUPFAM" id="SSF53067">
    <property type="entry name" value="Actin-like ATPase domain"/>
    <property type="match status" value="2"/>
</dbReference>
<name>A0A0G3WFY9_9BACT</name>
<keyword evidence="7 16" id="KW-0963">Cytoplasm</keyword>
<accession>A0A0G3WFY9</accession>
<dbReference type="NCBIfam" id="NF009855">
    <property type="entry name" value="PRK13321.1"/>
    <property type="match status" value="1"/>
</dbReference>
<dbReference type="GO" id="GO:0004594">
    <property type="term" value="F:pantothenate kinase activity"/>
    <property type="evidence" value="ECO:0007669"/>
    <property type="project" value="UniProtKB-UniRule"/>
</dbReference>
<evidence type="ECO:0000256" key="10">
    <source>
        <dbReference type="ARBA" id="ARBA00022777"/>
    </source>
</evidence>
<comment type="function">
    <text evidence="16">Catalyzes the phosphorylation of pantothenate (Pan), the first step in CoA biosynthesis.</text>
</comment>
<comment type="pathway">
    <text evidence="4 16">Cofactor biosynthesis; coenzyme A biosynthesis; CoA from (R)-pantothenate: step 1/5.</text>
</comment>
<dbReference type="Pfam" id="PF03309">
    <property type="entry name" value="Pan_kinase"/>
    <property type="match status" value="1"/>
</dbReference>
<evidence type="ECO:0000256" key="3">
    <source>
        <dbReference type="ARBA" id="ARBA00004496"/>
    </source>
</evidence>
<comment type="subunit">
    <text evidence="5 16">Homodimer.</text>
</comment>
<dbReference type="PANTHER" id="PTHR34265">
    <property type="entry name" value="TYPE III PANTOTHENATE KINASE"/>
    <property type="match status" value="1"/>
</dbReference>
<comment type="similarity">
    <text evidence="14 16">Belongs to the type III pantothenate kinase family.</text>
</comment>
<reference evidence="17 18" key="1">
    <citation type="submission" date="2014-09" db="EMBL/GenBank/DDBJ databases">
        <title>Complete genome sequence of Endomicrobium proavitum.</title>
        <authorList>
            <person name="Zheng H."/>
        </authorList>
    </citation>
    <scope>NUCLEOTIDE SEQUENCE [LARGE SCALE GENOMIC DNA]</scope>
    <source>
        <strain evidence="17 18">Rsa215</strain>
    </source>
</reference>
<dbReference type="GO" id="GO:0015937">
    <property type="term" value="P:coenzyme A biosynthetic process"/>
    <property type="evidence" value="ECO:0007669"/>
    <property type="project" value="UniProtKB-UniRule"/>
</dbReference>
<feature type="active site" description="Proton acceptor" evidence="16">
    <location>
        <position position="115"/>
    </location>
</feature>
<keyword evidence="8 16" id="KW-0808">Transferase</keyword>
<feature type="binding site" evidence="16">
    <location>
        <position position="190"/>
    </location>
    <ligand>
        <name>substrate</name>
    </ligand>
</feature>
<feature type="binding site" evidence="16">
    <location>
        <position position="138"/>
    </location>
    <ligand>
        <name>ATP</name>
        <dbReference type="ChEBI" id="CHEBI:30616"/>
    </ligand>
</feature>
<evidence type="ECO:0000256" key="14">
    <source>
        <dbReference type="ARBA" id="ARBA00038036"/>
    </source>
</evidence>
<dbReference type="NCBIfam" id="TIGR00671">
    <property type="entry name" value="baf"/>
    <property type="match status" value="1"/>
</dbReference>
<dbReference type="STRING" id="1408281.Epro_0157"/>
<dbReference type="GO" id="GO:0005737">
    <property type="term" value="C:cytoplasm"/>
    <property type="evidence" value="ECO:0007669"/>
    <property type="project" value="UniProtKB-SubCell"/>
</dbReference>
<dbReference type="RefSeq" id="WP_052571541.1">
    <property type="nucleotide sequence ID" value="NZ_CP009498.1"/>
</dbReference>
<evidence type="ECO:0000256" key="15">
    <source>
        <dbReference type="ARBA" id="ARBA00040883"/>
    </source>
</evidence>
<gene>
    <name evidence="16 17" type="primary">coaX</name>
    <name evidence="17" type="ORF">Epro_0157</name>
</gene>
<dbReference type="PATRIC" id="fig|1408281.3.peg.162"/>
<feature type="binding site" evidence="16">
    <location>
        <position position="135"/>
    </location>
    <ligand>
        <name>K(+)</name>
        <dbReference type="ChEBI" id="CHEBI:29103"/>
    </ligand>
</feature>
<keyword evidence="13 16" id="KW-0173">Coenzyme A biosynthesis</keyword>
<evidence type="ECO:0000256" key="5">
    <source>
        <dbReference type="ARBA" id="ARBA00011738"/>
    </source>
</evidence>
<comment type="subcellular location">
    <subcellularLocation>
        <location evidence="3 16">Cytoplasm</location>
    </subcellularLocation>
</comment>
<dbReference type="CDD" id="cd24015">
    <property type="entry name" value="ASKHA_NBD_PanK-III"/>
    <property type="match status" value="1"/>
</dbReference>
<feature type="binding site" evidence="16">
    <location>
        <begin position="6"/>
        <end position="13"/>
    </location>
    <ligand>
        <name>ATP</name>
        <dbReference type="ChEBI" id="CHEBI:30616"/>
    </ligand>
</feature>
<dbReference type="PANTHER" id="PTHR34265:SF1">
    <property type="entry name" value="TYPE III PANTOTHENATE KINASE"/>
    <property type="match status" value="1"/>
</dbReference>
<dbReference type="Gene3D" id="3.30.420.40">
    <property type="match status" value="2"/>
</dbReference>
<dbReference type="OrthoDB" id="9804707at2"/>
<evidence type="ECO:0000256" key="11">
    <source>
        <dbReference type="ARBA" id="ARBA00022840"/>
    </source>
</evidence>
<feature type="binding site" evidence="16">
    <location>
        <begin position="113"/>
        <end position="116"/>
    </location>
    <ligand>
        <name>substrate</name>
    </ligand>
</feature>
<sequence length="258" mass="27940">MFLAIDIGNTNITLGLFDVKGKKILSGAKKVWRMSTIKGQTSDEYATMLMDMFYYSGFDAKKVEQVAIASVVPSLNRVFTELVEDYFHKKAFFVNHINSGGLKFGNVNPKEAGADRIADVVAAVALYGGGCIIIDFGTATTFDCVDLQGKYVGGAIAPGPAISAQSLSLKTAQLPQVEMKKPAKAVGTSTVECIQSGLYFGYIGLIKEIIARIKKEMKIKNIISTGGLAGLMTEEIKEIKINAPDLTLEGIRIIFERH</sequence>
<dbReference type="KEGG" id="epo:Epro_0157"/>